<dbReference type="Proteomes" id="UP000078240">
    <property type="component" value="Unassembled WGS sequence"/>
</dbReference>
<evidence type="ECO:0000256" key="2">
    <source>
        <dbReference type="SAM" id="SignalP"/>
    </source>
</evidence>
<sequence length="277" mass="29652">MGARVSLSCVLCLASLGGRVGVADKTKHGWASETVWVTAAGGSLSAGHCPGGLKGLQARHRVGVPWRRESRPGGGCSSEPGTGKTRRVWSRAPFDTPCNGRVASRAGDSQRCQHPRVRQPRPQSMWPSSSPPYQRQTTAAVTCSNTGMRLCAGPTPSPSSAISYPTASTVPTAHQRSQLVIQPLPPLRLTSPRWARRLPCSVLAILVQQRKQPLVLNPDAASHGSPSSPCRLLNRRRARYSAAGSSGGELPAHAVWLSSHWRRQPYTPCEDAPPARC</sequence>
<evidence type="ECO:0000313" key="4">
    <source>
        <dbReference type="Proteomes" id="UP000078240"/>
    </source>
</evidence>
<reference evidence="3 4" key="1">
    <citation type="submission" date="2016-01" db="EMBL/GenBank/DDBJ databases">
        <title>Biosynthesis of antibiotic leucinostatins and their inhibition on Phytophthora in bio-control Purpureocillium lilacinum.</title>
        <authorList>
            <person name="Wang G."/>
            <person name="Liu Z."/>
            <person name="Lin R."/>
            <person name="Li E."/>
            <person name="Mao Z."/>
            <person name="Ling J."/>
            <person name="Yin W."/>
            <person name="Xie B."/>
        </authorList>
    </citation>
    <scope>NUCLEOTIDE SEQUENCE [LARGE SCALE GENOMIC DNA]</scope>
    <source>
        <strain evidence="3">PLBJ-1</strain>
    </source>
</reference>
<evidence type="ECO:0000256" key="1">
    <source>
        <dbReference type="SAM" id="MobiDB-lite"/>
    </source>
</evidence>
<comment type="caution">
    <text evidence="3">The sequence shown here is derived from an EMBL/GenBank/DDBJ whole genome shotgun (WGS) entry which is preliminary data.</text>
</comment>
<gene>
    <name evidence="3" type="ORF">VFPBJ_09151</name>
</gene>
<protein>
    <submittedName>
        <fullName evidence="3">Uncharacterized protein</fullName>
    </submittedName>
</protein>
<feature type="compositionally biased region" description="Polar residues" evidence="1">
    <location>
        <begin position="121"/>
        <end position="134"/>
    </location>
</feature>
<name>A0A179GBH7_PURLI</name>
<dbReference type="EMBL" id="LSBH01000008">
    <property type="protein sequence ID" value="OAQ75176.1"/>
    <property type="molecule type" value="Genomic_DNA"/>
</dbReference>
<evidence type="ECO:0000313" key="3">
    <source>
        <dbReference type="EMBL" id="OAQ75176.1"/>
    </source>
</evidence>
<accession>A0A179GBH7</accession>
<feature type="chain" id="PRO_5008102530" evidence="2">
    <location>
        <begin position="24"/>
        <end position="277"/>
    </location>
</feature>
<organism evidence="3 4">
    <name type="scientific">Purpureocillium lilacinum</name>
    <name type="common">Paecilomyces lilacinus</name>
    <dbReference type="NCBI Taxonomy" id="33203"/>
    <lineage>
        <taxon>Eukaryota</taxon>
        <taxon>Fungi</taxon>
        <taxon>Dikarya</taxon>
        <taxon>Ascomycota</taxon>
        <taxon>Pezizomycotina</taxon>
        <taxon>Sordariomycetes</taxon>
        <taxon>Hypocreomycetidae</taxon>
        <taxon>Hypocreales</taxon>
        <taxon>Ophiocordycipitaceae</taxon>
        <taxon>Purpureocillium</taxon>
    </lineage>
</organism>
<feature type="region of interest" description="Disordered" evidence="1">
    <location>
        <begin position="66"/>
        <end position="134"/>
    </location>
</feature>
<proteinExistence type="predicted"/>
<keyword evidence="2" id="KW-0732">Signal</keyword>
<feature type="signal peptide" evidence="2">
    <location>
        <begin position="1"/>
        <end position="23"/>
    </location>
</feature>
<dbReference type="AlphaFoldDB" id="A0A179GBH7"/>